<dbReference type="Proteomes" id="UP000316517">
    <property type="component" value="Unassembled WGS sequence"/>
</dbReference>
<dbReference type="AlphaFoldDB" id="A0A523TDV6"/>
<sequence length="255" mass="27863">MAKPKIGIFGMTGCAGEQIVILNCEDQLMDILKVLDIRSFHTAMSENDEECDLDIAFVEGAVVQSKEEELLKEIRKRSRLLIALGTCAVWGGVAAMKNEVSREKLKDQIYGPAGEIFKSIPAQPLRSFVKVDFSLSGCPMEKEQFLQAVASLVHGDIPVLPKYAVCTECKMNENTCLLLEKGELCLGPITVAGCRAHCLSYGIPCSGCRGPVEEANIASEVEILKEKGFTLGDINNQLRTFAAPAEAIQTYFAKR</sequence>
<evidence type="ECO:0000313" key="4">
    <source>
        <dbReference type="Proteomes" id="UP000316517"/>
    </source>
</evidence>
<dbReference type="InterPro" id="IPR006137">
    <property type="entry name" value="NADH_UbQ_OxRdtase-like_20kDa"/>
</dbReference>
<dbReference type="InterPro" id="IPR037024">
    <property type="entry name" value="NiFe_Hase_small_N_sf"/>
</dbReference>
<keyword evidence="3" id="KW-0830">Ubiquinone</keyword>
<protein>
    <submittedName>
        <fullName evidence="3">NADH:ubiquinone oxidoreductase</fullName>
    </submittedName>
</protein>
<dbReference type="PANTHER" id="PTHR42845:SF3">
    <property type="entry name" value="CYTOSOLIC NIFE-HYDROGENASE, DELTA SUBUNIT"/>
    <property type="match status" value="1"/>
</dbReference>
<dbReference type="EMBL" id="SOJT01000131">
    <property type="protein sequence ID" value="TET28506.1"/>
    <property type="molecule type" value="Genomic_DNA"/>
</dbReference>
<dbReference type="GO" id="GO:0016491">
    <property type="term" value="F:oxidoreductase activity"/>
    <property type="evidence" value="ECO:0007669"/>
    <property type="project" value="UniProtKB-KW"/>
</dbReference>
<dbReference type="InterPro" id="IPR051349">
    <property type="entry name" value="Hydrogenase_assoc-protein"/>
</dbReference>
<dbReference type="Pfam" id="PF01058">
    <property type="entry name" value="Oxidored_q6"/>
    <property type="match status" value="1"/>
</dbReference>
<name>A0A523TDV6_UNCAE</name>
<evidence type="ECO:0000259" key="2">
    <source>
        <dbReference type="Pfam" id="PF01058"/>
    </source>
</evidence>
<evidence type="ECO:0000313" key="3">
    <source>
        <dbReference type="EMBL" id="TET28506.1"/>
    </source>
</evidence>
<comment type="caution">
    <text evidence="3">The sequence shown here is derived from an EMBL/GenBank/DDBJ whole genome shotgun (WGS) entry which is preliminary data.</text>
</comment>
<proteinExistence type="predicted"/>
<evidence type="ECO:0000256" key="1">
    <source>
        <dbReference type="ARBA" id="ARBA00023002"/>
    </source>
</evidence>
<dbReference type="Gene3D" id="3.40.50.700">
    <property type="entry name" value="NADH:ubiquinone oxidoreductase-like, 20kDa subunit"/>
    <property type="match status" value="1"/>
</dbReference>
<gene>
    <name evidence="3" type="ORF">E3J68_02975</name>
</gene>
<accession>A0A523TDV6</accession>
<keyword evidence="1" id="KW-0560">Oxidoreductase</keyword>
<reference evidence="3 4" key="1">
    <citation type="submission" date="2019-03" db="EMBL/GenBank/DDBJ databases">
        <title>Metabolic potential of uncultured bacteria and archaea associated with petroleum seepage in deep-sea sediments.</title>
        <authorList>
            <person name="Dong X."/>
            <person name="Hubert C."/>
        </authorList>
    </citation>
    <scope>NUCLEOTIDE SEQUENCE [LARGE SCALE GENOMIC DNA]</scope>
    <source>
        <strain evidence="3">E44_bin3</strain>
    </source>
</reference>
<dbReference type="PANTHER" id="PTHR42845">
    <property type="entry name" value="COENZYME F420-REDUCING HYDROGENASE, GAMMA SUBUNIT"/>
    <property type="match status" value="1"/>
</dbReference>
<organism evidence="3 4">
    <name type="scientific">Aerophobetes bacterium</name>
    <dbReference type="NCBI Taxonomy" id="2030807"/>
    <lineage>
        <taxon>Bacteria</taxon>
        <taxon>Candidatus Aerophobota</taxon>
    </lineage>
</organism>
<dbReference type="SUPFAM" id="SSF56770">
    <property type="entry name" value="HydA/Nqo6-like"/>
    <property type="match status" value="1"/>
</dbReference>
<feature type="domain" description="NADH:ubiquinone oxidoreductase-like 20kDa subunit" evidence="2">
    <location>
        <begin position="14"/>
        <end position="151"/>
    </location>
</feature>
<dbReference type="GO" id="GO:0051536">
    <property type="term" value="F:iron-sulfur cluster binding"/>
    <property type="evidence" value="ECO:0007669"/>
    <property type="project" value="InterPro"/>
</dbReference>